<gene>
    <name evidence="1" type="ORF">HHK02_01415</name>
</gene>
<reference evidence="1 2" key="1">
    <citation type="submission" date="2020-07" db="EMBL/GenBank/DDBJ databases">
        <title>Genome sequence of Lactobacillus reuteri CNEI-KCA3 isolated from the faeces of a reared-broiler chicken, South-East Nigeria, reveals presence of CRISPR arrays.</title>
        <authorList>
            <person name="Anukam K.C."/>
            <person name="Ibezim C.N."/>
            <person name="BeecK W.V."/>
            <person name="Allonsius C."/>
            <person name="Broek M.D."/>
            <person name="Tuyaerts I."/>
            <person name="Attama A."/>
            <person name="Esimone C.O."/>
            <person name="Lebeer S."/>
        </authorList>
    </citation>
    <scope>NUCLEOTIDE SEQUENCE [LARGE SCALE GENOMIC DNA]</scope>
    <source>
        <strain evidence="1 2">CNEI-KCA3</strain>
    </source>
</reference>
<accession>A0A7L6BIF9</accession>
<protein>
    <submittedName>
        <fullName evidence="1">Uncharacterized protein</fullName>
    </submittedName>
</protein>
<sequence length="81" mass="9485">MKLIAIDRDDRSVYQVIVSRYDLVPYLLERFPESYSSELDVLEKILNMNPEDVDDLIIGELHNQNEIDYEIKLLGEIETIA</sequence>
<dbReference type="EMBL" id="CP059275">
    <property type="protein sequence ID" value="QLQ62012.1"/>
    <property type="molecule type" value="Genomic_DNA"/>
</dbReference>
<dbReference type="RefSeq" id="WP_181462652.1">
    <property type="nucleotide sequence ID" value="NZ_CP059275.1"/>
</dbReference>
<organism evidence="1 2">
    <name type="scientific">Limosilactobacillus reuteri</name>
    <name type="common">Lactobacillus reuteri</name>
    <dbReference type="NCBI Taxonomy" id="1598"/>
    <lineage>
        <taxon>Bacteria</taxon>
        <taxon>Bacillati</taxon>
        <taxon>Bacillota</taxon>
        <taxon>Bacilli</taxon>
        <taxon>Lactobacillales</taxon>
        <taxon>Lactobacillaceae</taxon>
        <taxon>Limosilactobacillus</taxon>
    </lineage>
</organism>
<proteinExistence type="predicted"/>
<evidence type="ECO:0000313" key="2">
    <source>
        <dbReference type="Proteomes" id="UP000510868"/>
    </source>
</evidence>
<dbReference type="Proteomes" id="UP000510868">
    <property type="component" value="Chromosome"/>
</dbReference>
<evidence type="ECO:0000313" key="1">
    <source>
        <dbReference type="EMBL" id="QLQ62012.1"/>
    </source>
</evidence>
<name>A0A7L6BIF9_LIMRT</name>
<dbReference type="AlphaFoldDB" id="A0A7L6BIF9"/>